<dbReference type="PANTHER" id="PTHR42307:SF2">
    <property type="entry name" value="PUP DEAMIDASE_DEPUPYLASE"/>
    <property type="match status" value="1"/>
</dbReference>
<dbReference type="GO" id="GO:0000502">
    <property type="term" value="C:proteasome complex"/>
    <property type="evidence" value="ECO:0007669"/>
    <property type="project" value="UniProtKB-KW"/>
</dbReference>
<dbReference type="GO" id="GO:0070490">
    <property type="term" value="P:protein pupylation"/>
    <property type="evidence" value="ECO:0007669"/>
    <property type="project" value="TreeGrafter"/>
</dbReference>
<dbReference type="GO" id="GO:0019941">
    <property type="term" value="P:modification-dependent protein catabolic process"/>
    <property type="evidence" value="ECO:0007669"/>
    <property type="project" value="InterPro"/>
</dbReference>
<keyword evidence="2" id="KW-0647">Proteasome</keyword>
<dbReference type="Pfam" id="PF03136">
    <property type="entry name" value="Pup_ligase"/>
    <property type="match status" value="1"/>
</dbReference>
<dbReference type="EMBL" id="FNIM01000011">
    <property type="protein sequence ID" value="SDN70985.1"/>
    <property type="molecule type" value="Genomic_DNA"/>
</dbReference>
<proteinExistence type="predicted"/>
<dbReference type="AlphaFoldDB" id="A0A1H0DLF1"/>
<protein>
    <submittedName>
        <fullName evidence="2">Proteasome accessory factor A</fullName>
    </submittedName>
</protein>
<dbReference type="GO" id="GO:0008233">
    <property type="term" value="F:peptidase activity"/>
    <property type="evidence" value="ECO:0007669"/>
    <property type="project" value="TreeGrafter"/>
</dbReference>
<evidence type="ECO:0000313" key="3">
    <source>
        <dbReference type="Proteomes" id="UP000198541"/>
    </source>
</evidence>
<dbReference type="Proteomes" id="UP000198541">
    <property type="component" value="Unassembled WGS sequence"/>
</dbReference>
<sequence>MITVRRIMGVETEYALIDRDDPEADPEALASQLLYAYARAAAVEGVPSTLHVPAEGSRDLERGAGCRFDYSGELPTRDARDGRDHDLVREARTDLEAGAVLTGTPVRWIQRVDRFGQHYYRGSATHAANGARLYVDHSHPEYAAPEAYGPLEAVRYDRAGDRLMHRAEQALSARRPGRIQVIKNNTDGHGSAWGAHESYAVDRRVPWELLNDLLVPFLVSRSVLCGSGRVGIGPASEEPGFQVLARADFVEQEVSLYTTRERPIVNTRDEPHADASRWRRLHVITADSSSLAVSALLRLGSTAALLSLVENFPERARALADRLAMADPVAAIRAFSHDLTLRVRCPLAAGGEASALEMQRAFLQEVREAAAQDTGAPVVGTSVREAARAEEETALVLSLWAEALDVLDAGPEHAAQLVEWCAKLTLLERLRSRYGCDWDDARLRAADLQFSVVDPSTSLATRLERAGSARIVLEEAEVEAAVTTAPADTRAGGRAALLRLFPDQVWAASWTSVLVDIGARHLLRVTLSDPGSPTATQVEQAARRARERMSRPETGAAADSGPDTVARCGASAGLVAPDPRSQEDAVLVATLELLGLVAPPEPEIYGWDEGFYAEDRERPPAR</sequence>
<dbReference type="GO" id="GO:0005524">
    <property type="term" value="F:ATP binding"/>
    <property type="evidence" value="ECO:0007669"/>
    <property type="project" value="TreeGrafter"/>
</dbReference>
<reference evidence="3" key="1">
    <citation type="submission" date="2016-10" db="EMBL/GenBank/DDBJ databases">
        <authorList>
            <person name="Varghese N."/>
            <person name="Submissions S."/>
        </authorList>
    </citation>
    <scope>NUCLEOTIDE SEQUENCE [LARGE SCALE GENOMIC DNA]</scope>
    <source>
        <strain evidence="3">DSM 27982</strain>
    </source>
</reference>
<evidence type="ECO:0000313" key="2">
    <source>
        <dbReference type="EMBL" id="SDN70985.1"/>
    </source>
</evidence>
<gene>
    <name evidence="2" type="ORF">SAMN05216355_11117</name>
</gene>
<dbReference type="STRING" id="332524.SAMN04487766_10751"/>
<accession>A0A1H0DLF1</accession>
<dbReference type="InterPro" id="IPR004347">
    <property type="entry name" value="Pup_ligase/deamidase"/>
</dbReference>
<organism evidence="2 3">
    <name type="scientific">Actinomyces ruminicola</name>
    <dbReference type="NCBI Taxonomy" id="332524"/>
    <lineage>
        <taxon>Bacteria</taxon>
        <taxon>Bacillati</taxon>
        <taxon>Actinomycetota</taxon>
        <taxon>Actinomycetes</taxon>
        <taxon>Actinomycetales</taxon>
        <taxon>Actinomycetaceae</taxon>
        <taxon>Actinomyces</taxon>
    </lineage>
</organism>
<dbReference type="GO" id="GO:0010498">
    <property type="term" value="P:proteasomal protein catabolic process"/>
    <property type="evidence" value="ECO:0007669"/>
    <property type="project" value="InterPro"/>
</dbReference>
<evidence type="ECO:0000256" key="1">
    <source>
        <dbReference type="SAM" id="MobiDB-lite"/>
    </source>
</evidence>
<keyword evidence="3" id="KW-1185">Reference proteome</keyword>
<dbReference type="RefSeq" id="WP_092536785.1">
    <property type="nucleotide sequence ID" value="NZ_FNIM01000011.1"/>
</dbReference>
<dbReference type="PANTHER" id="PTHR42307">
    <property type="entry name" value="PUP DEAMIDASE/DEPUPYLASE"/>
    <property type="match status" value="1"/>
</dbReference>
<feature type="region of interest" description="Disordered" evidence="1">
    <location>
        <begin position="543"/>
        <end position="565"/>
    </location>
</feature>
<name>A0A1H0DLF1_9ACTO</name>
<dbReference type="GO" id="GO:0016811">
    <property type="term" value="F:hydrolase activity, acting on carbon-nitrogen (but not peptide) bonds, in linear amides"/>
    <property type="evidence" value="ECO:0007669"/>
    <property type="project" value="TreeGrafter"/>
</dbReference>